<evidence type="ECO:0000313" key="2">
    <source>
        <dbReference type="Proteomes" id="UP000821845"/>
    </source>
</evidence>
<dbReference type="Proteomes" id="UP000821845">
    <property type="component" value="Chromosome 1"/>
</dbReference>
<dbReference type="EMBL" id="CM023481">
    <property type="protein sequence ID" value="KAH6946446.1"/>
    <property type="molecule type" value="Genomic_DNA"/>
</dbReference>
<name>A0ACB7TK25_HYAAI</name>
<comment type="caution">
    <text evidence="1">The sequence shown here is derived from an EMBL/GenBank/DDBJ whole genome shotgun (WGS) entry which is preliminary data.</text>
</comment>
<reference evidence="1" key="1">
    <citation type="submission" date="2020-05" db="EMBL/GenBank/DDBJ databases">
        <title>Large-scale comparative analyses of tick genomes elucidate their genetic diversity and vector capacities.</title>
        <authorList>
            <person name="Jia N."/>
            <person name="Wang J."/>
            <person name="Shi W."/>
            <person name="Du L."/>
            <person name="Sun Y."/>
            <person name="Zhan W."/>
            <person name="Jiang J."/>
            <person name="Wang Q."/>
            <person name="Zhang B."/>
            <person name="Ji P."/>
            <person name="Sakyi L.B."/>
            <person name="Cui X."/>
            <person name="Yuan T."/>
            <person name="Jiang B."/>
            <person name="Yang W."/>
            <person name="Lam T.T.-Y."/>
            <person name="Chang Q."/>
            <person name="Ding S."/>
            <person name="Wang X."/>
            <person name="Zhu J."/>
            <person name="Ruan X."/>
            <person name="Zhao L."/>
            <person name="Wei J."/>
            <person name="Que T."/>
            <person name="Du C."/>
            <person name="Cheng J."/>
            <person name="Dai P."/>
            <person name="Han X."/>
            <person name="Huang E."/>
            <person name="Gao Y."/>
            <person name="Liu J."/>
            <person name="Shao H."/>
            <person name="Ye R."/>
            <person name="Li L."/>
            <person name="Wei W."/>
            <person name="Wang X."/>
            <person name="Wang C."/>
            <person name="Yang T."/>
            <person name="Huo Q."/>
            <person name="Li W."/>
            <person name="Guo W."/>
            <person name="Chen H."/>
            <person name="Zhou L."/>
            <person name="Ni X."/>
            <person name="Tian J."/>
            <person name="Zhou Y."/>
            <person name="Sheng Y."/>
            <person name="Liu T."/>
            <person name="Pan Y."/>
            <person name="Xia L."/>
            <person name="Li J."/>
            <person name="Zhao F."/>
            <person name="Cao W."/>
        </authorList>
    </citation>
    <scope>NUCLEOTIDE SEQUENCE</scope>
    <source>
        <strain evidence="1">Hyas-2018</strain>
    </source>
</reference>
<sequence>MSSGCMNARSSCRPIAAGASPDITVNGVVNETAREKPRLRPDAVPTVFENYPALLLSKKAVKRTVRNLCNQGPAPKQRKRNVELADAVLCSAVDDGETRVGSHCVPHEEPRSPAVAVGISILKPRPTSDVTKGQRLHALTTRISTAGQSLHPMMAPAASVQYEYEVADASAETSGYNVARELGMPLPSELTLQRKIEGFKFAPGLLTEVLDLLKIKIGELSQQEHHAMLMLDEMQIAKGLDFDPSTGMLLGRPTVPLANNTLPESCYATHALVFMLGGISTRWKQAIAYQLTDAYANNKKAWMTGDFCQWLMDFDKGTSAKKREVLLLIDNCSTHHVSAHLSAVEVLFLPPNTTAKLQPMDQGVIANFKVHYRRRVIKRLLIDIQTADKSANLKVPLVKAIFFASRAWRGRKGPDHASLLPETRFLAGQQHY</sequence>
<evidence type="ECO:0000313" key="1">
    <source>
        <dbReference type="EMBL" id="KAH6946446.1"/>
    </source>
</evidence>
<protein>
    <submittedName>
        <fullName evidence="1">Uncharacterized protein</fullName>
    </submittedName>
</protein>
<proteinExistence type="predicted"/>
<organism evidence="1 2">
    <name type="scientific">Hyalomma asiaticum</name>
    <name type="common">Tick</name>
    <dbReference type="NCBI Taxonomy" id="266040"/>
    <lineage>
        <taxon>Eukaryota</taxon>
        <taxon>Metazoa</taxon>
        <taxon>Ecdysozoa</taxon>
        <taxon>Arthropoda</taxon>
        <taxon>Chelicerata</taxon>
        <taxon>Arachnida</taxon>
        <taxon>Acari</taxon>
        <taxon>Parasitiformes</taxon>
        <taxon>Ixodida</taxon>
        <taxon>Ixodoidea</taxon>
        <taxon>Ixodidae</taxon>
        <taxon>Hyalomminae</taxon>
        <taxon>Hyalomma</taxon>
    </lineage>
</organism>
<accession>A0ACB7TK25</accession>
<gene>
    <name evidence="1" type="ORF">HPB50_013650</name>
</gene>
<keyword evidence="2" id="KW-1185">Reference proteome</keyword>